<dbReference type="RefSeq" id="WP_317491950.1">
    <property type="nucleotide sequence ID" value="NZ_CP136051.1"/>
</dbReference>
<dbReference type="Gene3D" id="3.80.30.30">
    <property type="match status" value="1"/>
</dbReference>
<dbReference type="SFLD" id="SFLDG01084">
    <property type="entry name" value="Uncharacterised_Radical_SAM_Su"/>
    <property type="match status" value="1"/>
</dbReference>
<reference evidence="6 7" key="1">
    <citation type="journal article" date="2023" name="Microbiol. Resour. Announc.">
        <title>Complete Genome Sequence of Imperialibacter roseus strain P4T.</title>
        <authorList>
            <person name="Tizabi D.R."/>
            <person name="Bachvaroff T."/>
            <person name="Hill R.T."/>
        </authorList>
    </citation>
    <scope>NUCLEOTIDE SEQUENCE [LARGE SCALE GENOMIC DNA]</scope>
    <source>
        <strain evidence="6 7">P4T</strain>
    </source>
</reference>
<proteinExistence type="predicted"/>
<dbReference type="NCBIfam" id="NF033668">
    <property type="entry name" value="rSAM_PA0069"/>
    <property type="match status" value="1"/>
</dbReference>
<dbReference type="EMBL" id="CP136051">
    <property type="protein sequence ID" value="WOK09330.1"/>
    <property type="molecule type" value="Genomic_DNA"/>
</dbReference>
<keyword evidence="2" id="KW-0408">Iron</keyword>
<evidence type="ECO:0000256" key="4">
    <source>
        <dbReference type="SAM" id="MobiDB-lite"/>
    </source>
</evidence>
<dbReference type="PANTHER" id="PTHR43432">
    <property type="entry name" value="SLR0285 PROTEIN"/>
    <property type="match status" value="1"/>
</dbReference>
<keyword evidence="3" id="KW-0411">Iron-sulfur</keyword>
<protein>
    <submittedName>
        <fullName evidence="6">PA0069 family radical SAM protein</fullName>
    </submittedName>
</protein>
<dbReference type="InterPro" id="IPR040086">
    <property type="entry name" value="MJ0683-like"/>
</dbReference>
<dbReference type="Proteomes" id="UP001302349">
    <property type="component" value="Chromosome"/>
</dbReference>
<dbReference type="Pfam" id="PF04055">
    <property type="entry name" value="Radical_SAM"/>
    <property type="match status" value="1"/>
</dbReference>
<dbReference type="InterPro" id="IPR007197">
    <property type="entry name" value="rSAM"/>
</dbReference>
<name>A0ABZ0IW92_9BACT</name>
<dbReference type="SFLD" id="SFLDS00029">
    <property type="entry name" value="Radical_SAM"/>
    <property type="match status" value="1"/>
</dbReference>
<gene>
    <name evidence="6" type="ORF">RT717_11840</name>
</gene>
<dbReference type="CDD" id="cd01335">
    <property type="entry name" value="Radical_SAM"/>
    <property type="match status" value="1"/>
</dbReference>
<dbReference type="SUPFAM" id="SSF102114">
    <property type="entry name" value="Radical SAM enzymes"/>
    <property type="match status" value="1"/>
</dbReference>
<accession>A0ABZ0IW92</accession>
<feature type="domain" description="Radical SAM core" evidence="5">
    <location>
        <begin position="63"/>
        <end position="242"/>
    </location>
</feature>
<evidence type="ECO:0000313" key="7">
    <source>
        <dbReference type="Proteomes" id="UP001302349"/>
    </source>
</evidence>
<organism evidence="6 7">
    <name type="scientific">Imperialibacter roseus</name>
    <dbReference type="NCBI Taxonomy" id="1324217"/>
    <lineage>
        <taxon>Bacteria</taxon>
        <taxon>Pseudomonadati</taxon>
        <taxon>Bacteroidota</taxon>
        <taxon>Cytophagia</taxon>
        <taxon>Cytophagales</taxon>
        <taxon>Flammeovirgaceae</taxon>
        <taxon>Imperialibacter</taxon>
    </lineage>
</organism>
<dbReference type="PANTHER" id="PTHR43432:SF3">
    <property type="entry name" value="SLR0285 PROTEIN"/>
    <property type="match status" value="1"/>
</dbReference>
<evidence type="ECO:0000259" key="5">
    <source>
        <dbReference type="Pfam" id="PF04055"/>
    </source>
</evidence>
<feature type="compositionally biased region" description="Polar residues" evidence="4">
    <location>
        <begin position="8"/>
        <end position="19"/>
    </location>
</feature>
<evidence type="ECO:0000256" key="1">
    <source>
        <dbReference type="ARBA" id="ARBA00022723"/>
    </source>
</evidence>
<evidence type="ECO:0000256" key="2">
    <source>
        <dbReference type="ARBA" id="ARBA00023004"/>
    </source>
</evidence>
<keyword evidence="7" id="KW-1185">Reference proteome</keyword>
<dbReference type="InterPro" id="IPR058240">
    <property type="entry name" value="rSAM_sf"/>
</dbReference>
<keyword evidence="1" id="KW-0479">Metal-binding</keyword>
<evidence type="ECO:0000256" key="3">
    <source>
        <dbReference type="ARBA" id="ARBA00023014"/>
    </source>
</evidence>
<evidence type="ECO:0000313" key="6">
    <source>
        <dbReference type="EMBL" id="WOK09330.1"/>
    </source>
</evidence>
<sequence length="346" mass="39869">MKGRGTGLQPNNRFASQERGNYHEEGIDEQLLQERVPTEYIVEHPKTVMSKNESPDIPFTYSINPYQGCEHGCIYCYARNSHEYWGYNMGLDFERKIVVKPDAPRLLEKSFLSPSWKPQVVMLSGNTDCYQPAERKYGITRELLKVFQKYGNPLGIITKNALIERDLDVLSDLASENLVHVIFTITSLDEELRRVLEPRTSHPLKKLKVMEKLTQRGIPCGVMMGPIIPGLNNTEIPRILKLSSEYGALTSTFTLVRLNGQLGILFREWLETHFPDRAAKVWNQICSIHDGQVNDSEFGRRMRGEGPLAESIHAMFSKMQSKYFKDKKMPDYDFTRFRRKGVLNLF</sequence>
<feature type="region of interest" description="Disordered" evidence="4">
    <location>
        <begin position="1"/>
        <end position="20"/>
    </location>
</feature>